<gene>
    <name evidence="1" type="primary">PPUP7855</name>
</gene>
<name>A0A0S7EMV7_9TELE</name>
<accession>A0A0S7EMV7</accession>
<protein>
    <submittedName>
        <fullName evidence="1">PPUP7855</fullName>
    </submittedName>
</protein>
<evidence type="ECO:0000313" key="1">
    <source>
        <dbReference type="EMBL" id="JAO06337.1"/>
    </source>
</evidence>
<dbReference type="EMBL" id="GBYX01475338">
    <property type="protein sequence ID" value="JAO06337.1"/>
    <property type="molecule type" value="Transcribed_RNA"/>
</dbReference>
<feature type="non-terminal residue" evidence="1">
    <location>
        <position position="1"/>
    </location>
</feature>
<proteinExistence type="predicted"/>
<sequence>SGTRDCIWVINLWAKFAGLEPAHLFLVSEKLVSSTRLHSHSAGTIPLHCLSLLYQLLTMCKSSLMTLPEYREDFVNWWQLNKKGKPGIKDLNRFYLLRRLKFLGVQGALLKTVFESVVASSRYCMLKQQIICS</sequence>
<dbReference type="AlphaFoldDB" id="A0A0S7EMV7"/>
<reference evidence="1" key="1">
    <citation type="submission" date="2014-12" db="EMBL/GenBank/DDBJ databases">
        <title>Parallel Evolution in Life History Adaptation Evident in the Tissue-Specific Poeciliopsis prolifica transcriptome.</title>
        <authorList>
            <person name="Jue N.K."/>
            <person name="Foley R.J."/>
            <person name="Obergfell C."/>
            <person name="Reznick D.N."/>
            <person name="O'Neill R.J."/>
            <person name="O'Neill M.J."/>
        </authorList>
    </citation>
    <scope>NUCLEOTIDE SEQUENCE</scope>
</reference>
<organism evidence="1">
    <name type="scientific">Poeciliopsis prolifica</name>
    <name type="common">blackstripe livebearer</name>
    <dbReference type="NCBI Taxonomy" id="188132"/>
    <lineage>
        <taxon>Eukaryota</taxon>
        <taxon>Metazoa</taxon>
        <taxon>Chordata</taxon>
        <taxon>Craniata</taxon>
        <taxon>Vertebrata</taxon>
        <taxon>Euteleostomi</taxon>
        <taxon>Actinopterygii</taxon>
        <taxon>Neopterygii</taxon>
        <taxon>Teleostei</taxon>
        <taxon>Neoteleostei</taxon>
        <taxon>Acanthomorphata</taxon>
        <taxon>Ovalentaria</taxon>
        <taxon>Atherinomorphae</taxon>
        <taxon>Cyprinodontiformes</taxon>
        <taxon>Poeciliidae</taxon>
        <taxon>Poeciliinae</taxon>
        <taxon>Poeciliopsis</taxon>
    </lineage>
</organism>